<evidence type="ECO:0000256" key="1">
    <source>
        <dbReference type="SAM" id="SignalP"/>
    </source>
</evidence>
<sequence>MMKNFKKKSIYIACGLLGIASLATSCKKDFEDPSRASIDVALGSSQALSAVATGIQRTYTLNRTGVIFNAVATSGFSSNELILLNAGNIPELQLSTGGTAVDATNSILFNMWASSFKVIDESNKVIAGAEALGDKGYAAGLIGYVTIFKALSLGTISSFWEKVPVTIGKNVPFVDRKDGYKAAIAAIDNALAKIAANPIPSQFNVTVSNLNIVNALHALKARYALFSEQYPLALAEANLVTIPTTMPTNSSAPVATDASAFRFDAANFNILNNIISSNNVFQPTNVNLGLTGTLAPDPTDKRIAFYTKWEATGTNPATLRMKGFSETPTTPIPVFLPGEIMLIKAEAYARQATPDLNNSLIELNKVITKTNDIFGVNAGMTALAGPFTQTELLERIYKNRCIELFASGFKLEDMRRFGRPQSEMKRSFMPYPFQERDNNPNTPANPAF</sequence>
<proteinExistence type="predicted"/>
<keyword evidence="3" id="KW-1185">Reference proteome</keyword>
<feature type="signal peptide" evidence="1">
    <location>
        <begin position="1"/>
        <end position="23"/>
    </location>
</feature>
<protein>
    <submittedName>
        <fullName evidence="2">RagB/SusD family nutrient uptake outer membrane protein</fullName>
    </submittedName>
</protein>
<evidence type="ECO:0000313" key="3">
    <source>
        <dbReference type="Proteomes" id="UP001517247"/>
    </source>
</evidence>
<dbReference type="PROSITE" id="PS51257">
    <property type="entry name" value="PROKAR_LIPOPROTEIN"/>
    <property type="match status" value="1"/>
</dbReference>
<accession>A0ABW9J5J9</accession>
<dbReference type="RefSeq" id="WP_246076945.1">
    <property type="nucleotide sequence ID" value="NZ_SSHJ02000005.1"/>
</dbReference>
<comment type="caution">
    <text evidence="2">The sequence shown here is derived from an EMBL/GenBank/DDBJ whole genome shotgun (WGS) entry which is preliminary data.</text>
</comment>
<dbReference type="Proteomes" id="UP001517247">
    <property type="component" value="Unassembled WGS sequence"/>
</dbReference>
<dbReference type="EMBL" id="SSHJ02000005">
    <property type="protein sequence ID" value="MFN0255053.1"/>
    <property type="molecule type" value="Genomic_DNA"/>
</dbReference>
<feature type="chain" id="PRO_5045420967" evidence="1">
    <location>
        <begin position="24"/>
        <end position="448"/>
    </location>
</feature>
<organism evidence="2 3">
    <name type="scientific">Pedobacter ureilyticus</name>
    <dbReference type="NCBI Taxonomy" id="1393051"/>
    <lineage>
        <taxon>Bacteria</taxon>
        <taxon>Pseudomonadati</taxon>
        <taxon>Bacteroidota</taxon>
        <taxon>Sphingobacteriia</taxon>
        <taxon>Sphingobacteriales</taxon>
        <taxon>Sphingobacteriaceae</taxon>
        <taxon>Pedobacter</taxon>
    </lineage>
</organism>
<gene>
    <name evidence="2" type="ORF">E6A44_005680</name>
</gene>
<evidence type="ECO:0000313" key="2">
    <source>
        <dbReference type="EMBL" id="MFN0255053.1"/>
    </source>
</evidence>
<name>A0ABW9J5J9_9SPHI</name>
<dbReference type="SUPFAM" id="SSF48452">
    <property type="entry name" value="TPR-like"/>
    <property type="match status" value="1"/>
</dbReference>
<reference evidence="2 3" key="1">
    <citation type="submission" date="2024-12" db="EMBL/GenBank/DDBJ databases">
        <authorList>
            <person name="Hu S."/>
        </authorList>
    </citation>
    <scope>NUCLEOTIDE SEQUENCE [LARGE SCALE GENOMIC DNA]</scope>
    <source>
        <strain evidence="2 3">THG-T11</strain>
    </source>
</reference>
<keyword evidence="1" id="KW-0732">Signal</keyword>
<dbReference type="InterPro" id="IPR011990">
    <property type="entry name" value="TPR-like_helical_dom_sf"/>
</dbReference>
<dbReference type="Gene3D" id="1.25.40.390">
    <property type="match status" value="1"/>
</dbReference>